<keyword evidence="2" id="KW-1185">Reference proteome</keyword>
<dbReference type="GO" id="GO:0004386">
    <property type="term" value="F:helicase activity"/>
    <property type="evidence" value="ECO:0007669"/>
    <property type="project" value="UniProtKB-KW"/>
</dbReference>
<keyword evidence="1" id="KW-0547">Nucleotide-binding</keyword>
<dbReference type="AlphaFoldDB" id="A0AAD7L6G2"/>
<dbReference type="KEGG" id="qsa:O6P43_027726"/>
<reference evidence="1" key="1">
    <citation type="journal article" date="2023" name="Science">
        <title>Elucidation of the pathway for biosynthesis of saponin adjuvants from the soapbark tree.</title>
        <authorList>
            <person name="Reed J."/>
            <person name="Orme A."/>
            <person name="El-Demerdash A."/>
            <person name="Owen C."/>
            <person name="Martin L.B.B."/>
            <person name="Misra R.C."/>
            <person name="Kikuchi S."/>
            <person name="Rejzek M."/>
            <person name="Martin A.C."/>
            <person name="Harkess A."/>
            <person name="Leebens-Mack J."/>
            <person name="Louveau T."/>
            <person name="Stephenson M.J."/>
            <person name="Osbourn A."/>
        </authorList>
    </citation>
    <scope>NUCLEOTIDE SEQUENCE</scope>
    <source>
        <strain evidence="1">S10</strain>
    </source>
</reference>
<sequence>METSKLQLLYPVACLEGGDSNAIILAVPIKQETEMEQISERKDEEVGGREGERTFSVKKYRDFEAETVLEKRRRAEYLLKEGLEVPHGDEPLNKSDDLDEIEAGSEEIHSGMDIRGKDNFLSIITDREVSTVTSVSLDYTQRLVYSNGVATDSGSLTSSYAEVSTEIKSSMPNDVMEGTKSVDKADESFKANLNQIS</sequence>
<evidence type="ECO:0000313" key="2">
    <source>
        <dbReference type="Proteomes" id="UP001163823"/>
    </source>
</evidence>
<keyword evidence="1" id="KW-0067">ATP-binding</keyword>
<comment type="caution">
    <text evidence="1">The sequence shown here is derived from an EMBL/GenBank/DDBJ whole genome shotgun (WGS) entry which is preliminary data.</text>
</comment>
<organism evidence="1 2">
    <name type="scientific">Quillaja saponaria</name>
    <name type="common">Soap bark tree</name>
    <dbReference type="NCBI Taxonomy" id="32244"/>
    <lineage>
        <taxon>Eukaryota</taxon>
        <taxon>Viridiplantae</taxon>
        <taxon>Streptophyta</taxon>
        <taxon>Embryophyta</taxon>
        <taxon>Tracheophyta</taxon>
        <taxon>Spermatophyta</taxon>
        <taxon>Magnoliopsida</taxon>
        <taxon>eudicotyledons</taxon>
        <taxon>Gunneridae</taxon>
        <taxon>Pentapetalae</taxon>
        <taxon>rosids</taxon>
        <taxon>fabids</taxon>
        <taxon>Fabales</taxon>
        <taxon>Quillajaceae</taxon>
        <taxon>Quillaja</taxon>
    </lineage>
</organism>
<dbReference type="EMBL" id="JARAOO010000011">
    <property type="protein sequence ID" value="KAJ7951721.1"/>
    <property type="molecule type" value="Genomic_DNA"/>
</dbReference>
<proteinExistence type="predicted"/>
<keyword evidence="1" id="KW-0378">Hydrolase</keyword>
<dbReference type="Proteomes" id="UP001163823">
    <property type="component" value="Chromosome 11"/>
</dbReference>
<protein>
    <submittedName>
        <fullName evidence="1">ATP-dependent RNA helicase DHX37-like protein</fullName>
    </submittedName>
</protein>
<keyword evidence="1" id="KW-0347">Helicase</keyword>
<gene>
    <name evidence="1" type="ORF">O6P43_027726</name>
</gene>
<name>A0AAD7L6G2_QUISA</name>
<accession>A0AAD7L6G2</accession>
<evidence type="ECO:0000313" key="1">
    <source>
        <dbReference type="EMBL" id="KAJ7951721.1"/>
    </source>
</evidence>